<comment type="caution">
    <text evidence="3">The sequence shown here is derived from an EMBL/GenBank/DDBJ whole genome shotgun (WGS) entry which is preliminary data.</text>
</comment>
<reference evidence="3 4" key="1">
    <citation type="submission" date="2024-02" db="EMBL/GenBank/DDBJ databases">
        <title>Chromosome-level genome assembly of the Eurasian Minnow (Phoxinus phoxinus).</title>
        <authorList>
            <person name="Oriowo T.O."/>
            <person name="Martin S."/>
            <person name="Stange M."/>
            <person name="Chrysostomakis Y."/>
            <person name="Brown T."/>
            <person name="Winkler S."/>
            <person name="Kukowka S."/>
            <person name="Myers E.W."/>
            <person name="Bohne A."/>
        </authorList>
    </citation>
    <scope>NUCLEOTIDE SEQUENCE [LARGE SCALE GENOMIC DNA]</scope>
    <source>
        <strain evidence="3">ZFMK-TIS-60720</strain>
        <tissue evidence="3">Whole Organism</tissue>
    </source>
</reference>
<dbReference type="PANTHER" id="PTHR44444">
    <property type="entry name" value="PROTEIN SEL-1 HOMOLOG 3"/>
    <property type="match status" value="1"/>
</dbReference>
<evidence type="ECO:0000256" key="1">
    <source>
        <dbReference type="SAM" id="Phobius"/>
    </source>
</evidence>
<dbReference type="InterPro" id="IPR006597">
    <property type="entry name" value="Sel1-like"/>
</dbReference>
<protein>
    <submittedName>
        <fullName evidence="3">Uncharacterized protein</fullName>
    </submittedName>
</protein>
<accession>A0AAN9HBI3</accession>
<keyword evidence="1" id="KW-0812">Transmembrane</keyword>
<feature type="transmembrane region" description="Helical" evidence="1">
    <location>
        <begin position="995"/>
        <end position="1017"/>
    </location>
</feature>
<dbReference type="SUPFAM" id="SSF81901">
    <property type="entry name" value="HCP-like"/>
    <property type="match status" value="3"/>
</dbReference>
<keyword evidence="2" id="KW-0732">Signal</keyword>
<dbReference type="InterPro" id="IPR042756">
    <property type="entry name" value="Sel-1L3"/>
</dbReference>
<name>A0AAN9HBI3_9TELE</name>
<dbReference type="AlphaFoldDB" id="A0AAN9HBI3"/>
<gene>
    <name evidence="3" type="ORF">R3I93_004433</name>
</gene>
<feature type="chain" id="PRO_5042952564" evidence="2">
    <location>
        <begin position="26"/>
        <end position="1043"/>
    </location>
</feature>
<dbReference type="SMART" id="SM00671">
    <property type="entry name" value="SEL1"/>
    <property type="match status" value="8"/>
</dbReference>
<keyword evidence="4" id="KW-1185">Reference proteome</keyword>
<dbReference type="Pfam" id="PF08238">
    <property type="entry name" value="Sel1"/>
    <property type="match status" value="7"/>
</dbReference>
<sequence>MMGDLSFYWLSLHVIVSMPLTVCLSRSSTGIVAFLDAPDAPVSSCPLRVQYTCYESSEVHVQVLISFDSGSTSVVFHKYWTCEPGRVRTRVVVVSFPDWLVYRPDWITRSSDWVLSCLLRGWIGPDESTGPGRLFRASVTVPLDVHSPLSRPFKQHLLCANWDTDLLWRVRGDGMPQCAEQNEVTSLLSTLYASTGERYGITKTIQPFRNEVLEGLRIKSIYYPWCAISLWVLLTNPCSDRLCGLLHHIDVKNNYATPTLFLTDTGKIHVQVHGDAGRSSAFLSSFKVPLHQWCRINLEILGRMAKVSIACANGHQKTDMKADEHIFGMNIMLDDSHGYFVIGGGKFIQGIEGYYGPTTFYRIQGLPADQAEIHLPHVISKVNITGWFQSCQNFKSELFLSVPSHSLTLKRLSDSCLDTYTELLLNHSTVNSTEQCMFFESQTNPYRRQVVQLTKLLSQKYGRVNATAVGRMLYALVLRKFSTAHSVEVITRMMPFLLQSGCLGDYRALHLSSVLYSSGIGVKRQPYKAWRLSLLAAQKDWRLALLRLGHMHHVGDLETTPDRDLSYAYYINIARQTSIDHKKPTPQQTFVELIRLNDEETLKAQTNENDDLFHWLKLQARSGVAEAEQAMGRMLFWGQQGVSPDIQTAVKHYERGAIKLNDPVSMYDYAIVLLTGQGVPKDVQKGVTFLKKAIEQGSVPALTALGWYFEQYEKDYEKAVHLWEQADAKGHPDAAMNLGVFYSQGLYPGEPADQFKAYKYYLKSAQRGLLSGGIELADIWIHGIPGQVVRRPADAVLWVKWASEQNGYLGTVLRNGLNAYFKGDWIMSLIYYLSAAESGFEAAQFNVAYLCELNSGSLDPALVTCCMLRYYNMSIQTQVPAPYALIRMGDLFYGEQALGRKEVSDAAEMYKQAALKNEPQGWYNLGLLVQNGESLPFSVLSELNLLHLHLTDRQKLLSTLYQRCRETNSSDAYLPCTLALINTHLRSFQVHQDTAIKLIATVSAAAIGSLSFAFGLFKRRTTPLHQSSASSQSQEEEEEEEES</sequence>
<evidence type="ECO:0000313" key="3">
    <source>
        <dbReference type="EMBL" id="KAK7172130.1"/>
    </source>
</evidence>
<evidence type="ECO:0000256" key="2">
    <source>
        <dbReference type="SAM" id="SignalP"/>
    </source>
</evidence>
<feature type="signal peptide" evidence="2">
    <location>
        <begin position="1"/>
        <end position="25"/>
    </location>
</feature>
<evidence type="ECO:0000313" key="4">
    <source>
        <dbReference type="Proteomes" id="UP001364617"/>
    </source>
</evidence>
<keyword evidence="1" id="KW-0472">Membrane</keyword>
<dbReference type="InterPro" id="IPR011990">
    <property type="entry name" value="TPR-like_helical_dom_sf"/>
</dbReference>
<dbReference type="Proteomes" id="UP001364617">
    <property type="component" value="Unassembled WGS sequence"/>
</dbReference>
<dbReference type="PANTHER" id="PTHR44444:SF4">
    <property type="entry name" value="PROTEIN SEL-1 HOMOLOG 3 ISOFORM X1"/>
    <property type="match status" value="1"/>
</dbReference>
<organism evidence="3 4">
    <name type="scientific">Phoxinus phoxinus</name>
    <name type="common">Eurasian minnow</name>
    <dbReference type="NCBI Taxonomy" id="58324"/>
    <lineage>
        <taxon>Eukaryota</taxon>
        <taxon>Metazoa</taxon>
        <taxon>Chordata</taxon>
        <taxon>Craniata</taxon>
        <taxon>Vertebrata</taxon>
        <taxon>Euteleostomi</taxon>
        <taxon>Actinopterygii</taxon>
        <taxon>Neopterygii</taxon>
        <taxon>Teleostei</taxon>
        <taxon>Ostariophysi</taxon>
        <taxon>Cypriniformes</taxon>
        <taxon>Leuciscidae</taxon>
        <taxon>Phoxininae</taxon>
        <taxon>Phoxinus</taxon>
    </lineage>
</organism>
<dbReference type="Gene3D" id="1.25.40.10">
    <property type="entry name" value="Tetratricopeptide repeat domain"/>
    <property type="match status" value="4"/>
</dbReference>
<proteinExistence type="predicted"/>
<keyword evidence="1" id="KW-1133">Transmembrane helix</keyword>
<dbReference type="EMBL" id="JAYKXH010000004">
    <property type="protein sequence ID" value="KAK7172130.1"/>
    <property type="molecule type" value="Genomic_DNA"/>
</dbReference>